<accession>A0A250KSG5</accession>
<dbReference type="KEGG" id="mmai:sS8_2599"/>
<dbReference type="GO" id="GO:0005996">
    <property type="term" value="P:monosaccharide metabolic process"/>
    <property type="evidence" value="ECO:0007669"/>
    <property type="project" value="UniProtKB-ARBA"/>
</dbReference>
<dbReference type="RefSeq" id="WP_119629931.1">
    <property type="nucleotide sequence ID" value="NZ_AP017928.1"/>
</dbReference>
<dbReference type="SUPFAM" id="SSF53639">
    <property type="entry name" value="AraD/HMP-PK domain-like"/>
    <property type="match status" value="1"/>
</dbReference>
<organism evidence="2 3">
    <name type="scientific">Methylocaldum marinum</name>
    <dbReference type="NCBI Taxonomy" id="1432792"/>
    <lineage>
        <taxon>Bacteria</taxon>
        <taxon>Pseudomonadati</taxon>
        <taxon>Pseudomonadota</taxon>
        <taxon>Gammaproteobacteria</taxon>
        <taxon>Methylococcales</taxon>
        <taxon>Methylococcaceae</taxon>
        <taxon>Methylocaldum</taxon>
    </lineage>
</organism>
<feature type="domain" description="Class II aldolase/adducin N-terminal" evidence="1">
    <location>
        <begin position="51"/>
        <end position="194"/>
    </location>
</feature>
<dbReference type="Proteomes" id="UP000266313">
    <property type="component" value="Chromosome"/>
</dbReference>
<dbReference type="AlphaFoldDB" id="A0A250KSG5"/>
<dbReference type="OrthoDB" id="422493at2"/>
<dbReference type="InterPro" id="IPR036409">
    <property type="entry name" value="Aldolase_II/adducin_N_sf"/>
</dbReference>
<proteinExistence type="predicted"/>
<name>A0A250KSG5_9GAMM</name>
<sequence length="206" mass="22042">MDPNQDKEGVIKYRLNFTAAPAVDHVVIAELNAWRTILYRLRLTGLDPRRYGGLAYGNASIRQGPAAFLISGTQTGGHPRISAEHYSLVTGFDLEQNLIIAQGPIAPSSEALTHAAVYRSENGIECVLHVHSPEIWEKAETLGIPVTDPKVGYGTPEMALEVGHLVLDSKNPVIAMGGHEDGIIAFGGTVEEAAASLIRNLAKALA</sequence>
<keyword evidence="3" id="KW-1185">Reference proteome</keyword>
<dbReference type="EMBL" id="AP017928">
    <property type="protein sequence ID" value="BBA34547.1"/>
    <property type="molecule type" value="Genomic_DNA"/>
</dbReference>
<evidence type="ECO:0000313" key="2">
    <source>
        <dbReference type="EMBL" id="BBA34547.1"/>
    </source>
</evidence>
<reference evidence="2 3" key="1">
    <citation type="submission" date="2016-12" db="EMBL/GenBank/DDBJ databases">
        <title>Genome sequencing of Methylocaldum marinum.</title>
        <authorList>
            <person name="Takeuchi M."/>
            <person name="Kamagata Y."/>
            <person name="Hiraoka S."/>
            <person name="Oshima K."/>
            <person name="Hattori M."/>
            <person name="Iwasaki W."/>
        </authorList>
    </citation>
    <scope>NUCLEOTIDE SEQUENCE [LARGE SCALE GENOMIC DNA]</scope>
    <source>
        <strain evidence="2 3">S8</strain>
    </source>
</reference>
<dbReference type="Gene3D" id="3.40.225.10">
    <property type="entry name" value="Class II aldolase/adducin N-terminal domain"/>
    <property type="match status" value="1"/>
</dbReference>
<evidence type="ECO:0000313" key="3">
    <source>
        <dbReference type="Proteomes" id="UP000266313"/>
    </source>
</evidence>
<dbReference type="Pfam" id="PF00596">
    <property type="entry name" value="Aldolase_II"/>
    <property type="match status" value="1"/>
</dbReference>
<evidence type="ECO:0000259" key="1">
    <source>
        <dbReference type="Pfam" id="PF00596"/>
    </source>
</evidence>
<protein>
    <submittedName>
        <fullName evidence="2">Putative integral membrane protein</fullName>
    </submittedName>
</protein>
<dbReference type="InterPro" id="IPR001303">
    <property type="entry name" value="Aldolase_II/adducin_N"/>
</dbReference>
<gene>
    <name evidence="2" type="ORF">sS8_2599</name>
</gene>